<dbReference type="Proteomes" id="UP000002051">
    <property type="component" value="Chromosome 4"/>
</dbReference>
<dbReference type="InterPro" id="IPR009810">
    <property type="entry name" value="Nodulin_late_dom"/>
</dbReference>
<feature type="domain" description="Late nodulin" evidence="2">
    <location>
        <begin position="1"/>
        <end position="42"/>
    </location>
</feature>
<reference evidence="3 5" key="1">
    <citation type="journal article" date="2011" name="Nature">
        <title>The Medicago genome provides insight into the evolution of rhizobial symbioses.</title>
        <authorList>
            <person name="Young N.D."/>
            <person name="Debelle F."/>
            <person name="Oldroyd G.E."/>
            <person name="Geurts R."/>
            <person name="Cannon S.B."/>
            <person name="Udvardi M.K."/>
            <person name="Benedito V.A."/>
            <person name="Mayer K.F."/>
            <person name="Gouzy J."/>
            <person name="Schoof H."/>
            <person name="Van de Peer Y."/>
            <person name="Proost S."/>
            <person name="Cook D.R."/>
            <person name="Meyers B.C."/>
            <person name="Spannagl M."/>
            <person name="Cheung F."/>
            <person name="De Mita S."/>
            <person name="Krishnakumar V."/>
            <person name="Gundlach H."/>
            <person name="Zhou S."/>
            <person name="Mudge J."/>
            <person name="Bharti A.K."/>
            <person name="Murray J.D."/>
            <person name="Naoumkina M.A."/>
            <person name="Rosen B."/>
            <person name="Silverstein K.A."/>
            <person name="Tang H."/>
            <person name="Rombauts S."/>
            <person name="Zhao P.X."/>
            <person name="Zhou P."/>
            <person name="Barbe V."/>
            <person name="Bardou P."/>
            <person name="Bechner M."/>
            <person name="Bellec A."/>
            <person name="Berger A."/>
            <person name="Berges H."/>
            <person name="Bidwell S."/>
            <person name="Bisseling T."/>
            <person name="Choisne N."/>
            <person name="Couloux A."/>
            <person name="Denny R."/>
            <person name="Deshpande S."/>
            <person name="Dai X."/>
            <person name="Doyle J.J."/>
            <person name="Dudez A.M."/>
            <person name="Farmer A.D."/>
            <person name="Fouteau S."/>
            <person name="Franken C."/>
            <person name="Gibelin C."/>
            <person name="Gish J."/>
            <person name="Goldstein S."/>
            <person name="Gonzalez A.J."/>
            <person name="Green P.J."/>
            <person name="Hallab A."/>
            <person name="Hartog M."/>
            <person name="Hua A."/>
            <person name="Humphray S.J."/>
            <person name="Jeong D.H."/>
            <person name="Jing Y."/>
            <person name="Jocker A."/>
            <person name="Kenton S.M."/>
            <person name="Kim D.J."/>
            <person name="Klee K."/>
            <person name="Lai H."/>
            <person name="Lang C."/>
            <person name="Lin S."/>
            <person name="Macmil S.L."/>
            <person name="Magdelenat G."/>
            <person name="Matthews L."/>
            <person name="McCorrison J."/>
            <person name="Monaghan E.L."/>
            <person name="Mun J.H."/>
            <person name="Najar F.Z."/>
            <person name="Nicholson C."/>
            <person name="Noirot C."/>
            <person name="O'Bleness M."/>
            <person name="Paule C.R."/>
            <person name="Poulain J."/>
            <person name="Prion F."/>
            <person name="Qin B."/>
            <person name="Qu C."/>
            <person name="Retzel E.F."/>
            <person name="Riddle C."/>
            <person name="Sallet E."/>
            <person name="Samain S."/>
            <person name="Samson N."/>
            <person name="Sanders I."/>
            <person name="Saurat O."/>
            <person name="Scarpelli C."/>
            <person name="Schiex T."/>
            <person name="Segurens B."/>
            <person name="Severin A.J."/>
            <person name="Sherrier D.J."/>
            <person name="Shi R."/>
            <person name="Sims S."/>
            <person name="Singer S.R."/>
            <person name="Sinharoy S."/>
            <person name="Sterck L."/>
            <person name="Viollet A."/>
            <person name="Wang B.B."/>
            <person name="Wang K."/>
            <person name="Wang M."/>
            <person name="Wang X."/>
            <person name="Warfsmann J."/>
            <person name="Weissenbach J."/>
            <person name="White D.D."/>
            <person name="White J.D."/>
            <person name="Wiley G.B."/>
            <person name="Wincker P."/>
            <person name="Xing Y."/>
            <person name="Yang L."/>
            <person name="Yao Z."/>
            <person name="Ying F."/>
            <person name="Zhai J."/>
            <person name="Zhou L."/>
            <person name="Zuber A."/>
            <person name="Denarie J."/>
            <person name="Dixon R.A."/>
            <person name="May G.D."/>
            <person name="Schwartz D.C."/>
            <person name="Rogers J."/>
            <person name="Quetier F."/>
            <person name="Town C.D."/>
            <person name="Roe B.A."/>
        </authorList>
    </citation>
    <scope>NUCLEOTIDE SEQUENCE [LARGE SCALE GENOMIC DNA]</scope>
    <source>
        <strain evidence="3">A17</strain>
        <strain evidence="4 5">cv. Jemalong A17</strain>
    </source>
</reference>
<evidence type="ECO:0000259" key="2">
    <source>
        <dbReference type="Pfam" id="PF07127"/>
    </source>
</evidence>
<dbReference type="Pfam" id="PF07127">
    <property type="entry name" value="Nodulin_late"/>
    <property type="match status" value="1"/>
</dbReference>
<keyword evidence="1" id="KW-0732">Signal</keyword>
<dbReference type="EMBL" id="CM001220">
    <property type="protein sequence ID" value="KEH30237.1"/>
    <property type="molecule type" value="Genomic_DNA"/>
</dbReference>
<accession>A0A072UKJ5</accession>
<dbReference type="AlphaFoldDB" id="A0A072UKJ5"/>
<reference evidence="4" key="3">
    <citation type="submission" date="2015-04" db="UniProtKB">
        <authorList>
            <consortium name="EnsemblPlants"/>
        </authorList>
    </citation>
    <scope>IDENTIFICATION</scope>
    <source>
        <strain evidence="4">cv. Jemalong A17</strain>
    </source>
</reference>
<dbReference type="GO" id="GO:0046872">
    <property type="term" value="F:metal ion binding"/>
    <property type="evidence" value="ECO:0007669"/>
    <property type="project" value="InterPro"/>
</dbReference>
<gene>
    <name evidence="3" type="ordered locus">MTR_4g065720</name>
</gene>
<evidence type="ECO:0000313" key="5">
    <source>
        <dbReference type="Proteomes" id="UP000002051"/>
    </source>
</evidence>
<feature type="chain" id="PRO_5014499729" evidence="1">
    <location>
        <begin position="16"/>
        <end position="56"/>
    </location>
</feature>
<feature type="signal peptide" evidence="1">
    <location>
        <begin position="1"/>
        <end position="15"/>
    </location>
</feature>
<proteinExistence type="predicted"/>
<sequence>MILFVSLLLIVEAGGNECVTDVDCEKLYPGNKKPLICNIGYCLSLYKGNFFFIYYI</sequence>
<keyword evidence="5" id="KW-1185">Reference proteome</keyword>
<dbReference type="EnsemblPlants" id="KEH30237">
    <property type="protein sequence ID" value="KEH30237"/>
    <property type="gene ID" value="MTR_4g065720"/>
</dbReference>
<protein>
    <submittedName>
        <fullName evidence="3">Nodule Cysteine-Rich (NCR) secreted peptide</fullName>
    </submittedName>
</protein>
<name>A0A072UKJ5_MEDTR</name>
<organism evidence="3 5">
    <name type="scientific">Medicago truncatula</name>
    <name type="common">Barrel medic</name>
    <name type="synonym">Medicago tribuloides</name>
    <dbReference type="NCBI Taxonomy" id="3880"/>
    <lineage>
        <taxon>Eukaryota</taxon>
        <taxon>Viridiplantae</taxon>
        <taxon>Streptophyta</taxon>
        <taxon>Embryophyta</taxon>
        <taxon>Tracheophyta</taxon>
        <taxon>Spermatophyta</taxon>
        <taxon>Magnoliopsida</taxon>
        <taxon>eudicotyledons</taxon>
        <taxon>Gunneridae</taxon>
        <taxon>Pentapetalae</taxon>
        <taxon>rosids</taxon>
        <taxon>fabids</taxon>
        <taxon>Fabales</taxon>
        <taxon>Fabaceae</taxon>
        <taxon>Papilionoideae</taxon>
        <taxon>50 kb inversion clade</taxon>
        <taxon>NPAAA clade</taxon>
        <taxon>Hologalegina</taxon>
        <taxon>IRL clade</taxon>
        <taxon>Trifolieae</taxon>
        <taxon>Medicago</taxon>
    </lineage>
</organism>
<evidence type="ECO:0000313" key="4">
    <source>
        <dbReference type="EnsemblPlants" id="KEH30237"/>
    </source>
</evidence>
<dbReference type="ExpressionAtlas" id="A0A072UKJ5">
    <property type="expression patterns" value="differential"/>
</dbReference>
<reference evidence="3 5" key="2">
    <citation type="journal article" date="2014" name="BMC Genomics">
        <title>An improved genome release (version Mt4.0) for the model legume Medicago truncatula.</title>
        <authorList>
            <person name="Tang H."/>
            <person name="Krishnakumar V."/>
            <person name="Bidwell S."/>
            <person name="Rosen B."/>
            <person name="Chan A."/>
            <person name="Zhou S."/>
            <person name="Gentzbittel L."/>
            <person name="Childs K.L."/>
            <person name="Yandell M."/>
            <person name="Gundlach H."/>
            <person name="Mayer K.F."/>
            <person name="Schwartz D.C."/>
            <person name="Town C.D."/>
        </authorList>
    </citation>
    <scope>GENOME REANNOTATION</scope>
    <source>
        <strain evidence="3">A17</strain>
        <strain evidence="4 5">cv. Jemalong A17</strain>
    </source>
</reference>
<evidence type="ECO:0000313" key="3">
    <source>
        <dbReference type="EMBL" id="KEH30237.1"/>
    </source>
</evidence>
<evidence type="ECO:0000256" key="1">
    <source>
        <dbReference type="SAM" id="SignalP"/>
    </source>
</evidence>